<gene>
    <name evidence="7" type="ORF">K470DRAFT_246259</name>
</gene>
<evidence type="ECO:0000256" key="5">
    <source>
        <dbReference type="ARBA" id="ARBA00023163"/>
    </source>
</evidence>
<protein>
    <submittedName>
        <fullName evidence="7">Putative TATA-box binding protein</fullName>
    </submittedName>
</protein>
<keyword evidence="5" id="KW-0804">Transcription</keyword>
<dbReference type="PRINTS" id="PR00686">
    <property type="entry name" value="TIFACTORIID"/>
</dbReference>
<comment type="subcellular location">
    <subcellularLocation>
        <location evidence="1">Nucleus</location>
    </subcellularLocation>
</comment>
<dbReference type="FunFam" id="3.30.310.10:FF:000005">
    <property type="entry name" value="TATA box-binding protein-like 1"/>
    <property type="match status" value="1"/>
</dbReference>
<dbReference type="GO" id="GO:0003677">
    <property type="term" value="F:DNA binding"/>
    <property type="evidence" value="ECO:0007669"/>
    <property type="project" value="UniProtKB-KW"/>
</dbReference>
<dbReference type="InterPro" id="IPR000814">
    <property type="entry name" value="TBP"/>
</dbReference>
<keyword evidence="4" id="KW-0238">DNA-binding</keyword>
<evidence type="ECO:0000256" key="4">
    <source>
        <dbReference type="ARBA" id="ARBA00023125"/>
    </source>
</evidence>
<dbReference type="EMBL" id="MU005976">
    <property type="protein sequence ID" value="KAF2860983.1"/>
    <property type="molecule type" value="Genomic_DNA"/>
</dbReference>
<evidence type="ECO:0000256" key="6">
    <source>
        <dbReference type="ARBA" id="ARBA00023242"/>
    </source>
</evidence>
<dbReference type="GO" id="GO:0006352">
    <property type="term" value="P:DNA-templated transcription initiation"/>
    <property type="evidence" value="ECO:0007669"/>
    <property type="project" value="InterPro"/>
</dbReference>
<keyword evidence="8" id="KW-1185">Reference proteome</keyword>
<evidence type="ECO:0000313" key="8">
    <source>
        <dbReference type="Proteomes" id="UP000799421"/>
    </source>
</evidence>
<dbReference type="GO" id="GO:0005634">
    <property type="term" value="C:nucleus"/>
    <property type="evidence" value="ECO:0007669"/>
    <property type="project" value="UniProtKB-SubCell"/>
</dbReference>
<dbReference type="InterPro" id="IPR012295">
    <property type="entry name" value="TBP_dom_sf"/>
</dbReference>
<keyword evidence="3" id="KW-0805">Transcription regulation</keyword>
<dbReference type="OrthoDB" id="2127950at2759"/>
<dbReference type="Gene3D" id="3.30.310.10">
    <property type="entry name" value="TATA-Binding Protein"/>
    <property type="match status" value="2"/>
</dbReference>
<name>A0A6A7C0R4_9PEZI</name>
<sequence>MEKSHRKCLAEAKRALESLDPSKDLSAPYITNTTARVDLDVILDLHKVAQNVWNVEYNPKRFPAAILRLRNPPATALLFSTGIMNVMGCSSPKDNKLAARKFARSLQRIGYKVRLYKYELNNVVAACSLGVRLDLNKLNIGKYGAQTIYETELFPGMTFKIFDPKMTLVIFDNGNIVFTGAKSQEDIDRALDFIRPILISHVKVSSSADDTSRSRDSRAK</sequence>
<reference evidence="7" key="1">
    <citation type="journal article" date="2020" name="Stud. Mycol.">
        <title>101 Dothideomycetes genomes: a test case for predicting lifestyles and emergence of pathogens.</title>
        <authorList>
            <person name="Haridas S."/>
            <person name="Albert R."/>
            <person name="Binder M."/>
            <person name="Bloem J."/>
            <person name="Labutti K."/>
            <person name="Salamov A."/>
            <person name="Andreopoulos B."/>
            <person name="Baker S."/>
            <person name="Barry K."/>
            <person name="Bills G."/>
            <person name="Bluhm B."/>
            <person name="Cannon C."/>
            <person name="Castanera R."/>
            <person name="Culley D."/>
            <person name="Daum C."/>
            <person name="Ezra D."/>
            <person name="Gonzalez J."/>
            <person name="Henrissat B."/>
            <person name="Kuo A."/>
            <person name="Liang C."/>
            <person name="Lipzen A."/>
            <person name="Lutzoni F."/>
            <person name="Magnuson J."/>
            <person name="Mondo S."/>
            <person name="Nolan M."/>
            <person name="Ohm R."/>
            <person name="Pangilinan J."/>
            <person name="Park H.-J."/>
            <person name="Ramirez L."/>
            <person name="Alfaro M."/>
            <person name="Sun H."/>
            <person name="Tritt A."/>
            <person name="Yoshinaga Y."/>
            <person name="Zwiers L.-H."/>
            <person name="Turgeon B."/>
            <person name="Goodwin S."/>
            <person name="Spatafora J."/>
            <person name="Crous P."/>
            <person name="Grigoriev I."/>
        </authorList>
    </citation>
    <scope>NUCLEOTIDE SEQUENCE</scope>
    <source>
        <strain evidence="7">CBS 480.64</strain>
    </source>
</reference>
<evidence type="ECO:0000313" key="7">
    <source>
        <dbReference type="EMBL" id="KAF2860983.1"/>
    </source>
</evidence>
<accession>A0A6A7C0R4</accession>
<dbReference type="PANTHER" id="PTHR10126">
    <property type="entry name" value="TATA-BOX BINDING PROTEIN"/>
    <property type="match status" value="1"/>
</dbReference>
<dbReference type="AlphaFoldDB" id="A0A6A7C0R4"/>
<dbReference type="SUPFAM" id="SSF55945">
    <property type="entry name" value="TATA-box binding protein-like"/>
    <property type="match status" value="2"/>
</dbReference>
<comment type="similarity">
    <text evidence="2">Belongs to the TBP family.</text>
</comment>
<dbReference type="Pfam" id="PF00352">
    <property type="entry name" value="TBP"/>
    <property type="match status" value="2"/>
</dbReference>
<dbReference type="Proteomes" id="UP000799421">
    <property type="component" value="Unassembled WGS sequence"/>
</dbReference>
<evidence type="ECO:0000256" key="1">
    <source>
        <dbReference type="ARBA" id="ARBA00004123"/>
    </source>
</evidence>
<proteinExistence type="inferred from homology"/>
<dbReference type="CDD" id="cd00652">
    <property type="entry name" value="TBP_TLF"/>
    <property type="match status" value="1"/>
</dbReference>
<keyword evidence="6" id="KW-0539">Nucleus</keyword>
<evidence type="ECO:0000256" key="2">
    <source>
        <dbReference type="ARBA" id="ARBA00005560"/>
    </source>
</evidence>
<evidence type="ECO:0000256" key="3">
    <source>
        <dbReference type="ARBA" id="ARBA00023015"/>
    </source>
</evidence>
<organism evidence="7 8">
    <name type="scientific">Piedraia hortae CBS 480.64</name>
    <dbReference type="NCBI Taxonomy" id="1314780"/>
    <lineage>
        <taxon>Eukaryota</taxon>
        <taxon>Fungi</taxon>
        <taxon>Dikarya</taxon>
        <taxon>Ascomycota</taxon>
        <taxon>Pezizomycotina</taxon>
        <taxon>Dothideomycetes</taxon>
        <taxon>Dothideomycetidae</taxon>
        <taxon>Capnodiales</taxon>
        <taxon>Piedraiaceae</taxon>
        <taxon>Piedraia</taxon>
    </lineage>
</organism>